<dbReference type="NCBIfam" id="TIGR00407">
    <property type="entry name" value="proA"/>
    <property type="match status" value="1"/>
</dbReference>
<keyword evidence="9" id="KW-1185">Reference proteome</keyword>
<dbReference type="NCBIfam" id="NF001221">
    <property type="entry name" value="PRK00197.1"/>
    <property type="match status" value="1"/>
</dbReference>
<gene>
    <name evidence="8" type="ORF">BASA50_000398</name>
</gene>
<dbReference type="PROSITE" id="PS01223">
    <property type="entry name" value="PROA"/>
    <property type="match status" value="1"/>
</dbReference>
<evidence type="ECO:0000313" key="8">
    <source>
        <dbReference type="EMBL" id="KAH6586442.1"/>
    </source>
</evidence>
<sequence length="457" mass="49287">MDALQIAQTARAASLLLQAAPTDLKNRALLYIHAALKDRKAEILAANHLDLQNAKAQVDHGTLSSSLFKRLDLAGINDAKYDALLQGVLDIIQLDDPVGKVTLANQLDHGLNLYRVSCPVGVALIIFEARPEVVVQISTLILKSGNAVILKGGKEADASNRALVDCIHAALTKLASENNSGFTVPVGAVQLVSSRSAVDDLLKMDGLIDLVIPRGGSALVKHVRESTRIPVLSHAAGICSIYVDTESDAKMAADVAVDSKTDYPAACNSAETLIINSNVLNTHLPEISQALLARGVQLRCDERSFALLRSISACQPLIIASTPTDYDTEFLELIMAVKVVDHLDEAIHHINTHGSKHTDVVITSNKDTATQFMSRIDSGAVYWNASTRFTDGFRYGFGAEIGVSTNKTHVRGPVGLDGLMIYRYRIYGNGHTVAPYNTGEKVYHRQAIPTAEAQERI</sequence>
<evidence type="ECO:0000256" key="7">
    <source>
        <dbReference type="ARBA" id="ARBA00049024"/>
    </source>
</evidence>
<comment type="caution">
    <text evidence="8">The sequence shown here is derived from an EMBL/GenBank/DDBJ whole genome shotgun (WGS) entry which is preliminary data.</text>
</comment>
<evidence type="ECO:0000256" key="4">
    <source>
        <dbReference type="ARBA" id="ARBA00022650"/>
    </source>
</evidence>
<dbReference type="EMBL" id="JAFCIX010000573">
    <property type="protein sequence ID" value="KAH6586442.1"/>
    <property type="molecule type" value="Genomic_DNA"/>
</dbReference>
<dbReference type="Proteomes" id="UP001648503">
    <property type="component" value="Unassembled WGS sequence"/>
</dbReference>
<keyword evidence="5" id="KW-0521">NADP</keyword>
<dbReference type="Gene3D" id="3.40.605.10">
    <property type="entry name" value="Aldehyde Dehydrogenase, Chain A, domain 1"/>
    <property type="match status" value="1"/>
</dbReference>
<proteinExistence type="inferred from homology"/>
<evidence type="ECO:0000256" key="2">
    <source>
        <dbReference type="ARBA" id="ARBA00013002"/>
    </source>
</evidence>
<evidence type="ECO:0000256" key="6">
    <source>
        <dbReference type="ARBA" id="ARBA00023002"/>
    </source>
</evidence>
<evidence type="ECO:0000256" key="3">
    <source>
        <dbReference type="ARBA" id="ARBA00022605"/>
    </source>
</evidence>
<dbReference type="PIRSF" id="PIRSF000151">
    <property type="entry name" value="GPR"/>
    <property type="match status" value="1"/>
</dbReference>
<protein>
    <recommendedName>
        <fullName evidence="2">glutamate-5-semialdehyde dehydrogenase</fullName>
        <ecNumber evidence="2">1.2.1.41</ecNumber>
    </recommendedName>
</protein>
<keyword evidence="6" id="KW-0560">Oxidoreductase</keyword>
<comment type="catalytic activity">
    <reaction evidence="7">
        <text>L-glutamate 5-semialdehyde + phosphate + NADP(+) = L-glutamyl 5-phosphate + NADPH + H(+)</text>
        <dbReference type="Rhea" id="RHEA:19541"/>
        <dbReference type="ChEBI" id="CHEBI:15378"/>
        <dbReference type="ChEBI" id="CHEBI:43474"/>
        <dbReference type="ChEBI" id="CHEBI:57783"/>
        <dbReference type="ChEBI" id="CHEBI:58066"/>
        <dbReference type="ChEBI" id="CHEBI:58274"/>
        <dbReference type="ChEBI" id="CHEBI:58349"/>
        <dbReference type="EC" id="1.2.1.41"/>
    </reaction>
</comment>
<reference evidence="8 9" key="1">
    <citation type="submission" date="2021-02" db="EMBL/GenBank/DDBJ databases">
        <title>Variation within the Batrachochytrium salamandrivorans European outbreak.</title>
        <authorList>
            <person name="Kelly M."/>
            <person name="Pasmans F."/>
            <person name="Shea T.P."/>
            <person name="Munoz J.F."/>
            <person name="Carranza S."/>
            <person name="Cuomo C.A."/>
            <person name="Martel A."/>
        </authorList>
    </citation>
    <scope>NUCLEOTIDE SEQUENCE [LARGE SCALE GENOMIC DNA]</scope>
    <source>
        <strain evidence="8 9">AMFP18/2</strain>
    </source>
</reference>
<dbReference type="CDD" id="cd07079">
    <property type="entry name" value="ALDH_F18-19_ProA-GPR"/>
    <property type="match status" value="1"/>
</dbReference>
<evidence type="ECO:0000313" key="9">
    <source>
        <dbReference type="Proteomes" id="UP001648503"/>
    </source>
</evidence>
<dbReference type="PANTHER" id="PTHR11063:SF8">
    <property type="entry name" value="DELTA-1-PYRROLINE-5-CARBOXYLATE SYNTHASE"/>
    <property type="match status" value="1"/>
</dbReference>
<comment type="pathway">
    <text evidence="1">Amino-acid biosynthesis; L-proline biosynthesis; L-glutamate 5-semialdehyde from L-glutamate: step 2/2.</text>
</comment>
<dbReference type="InterPro" id="IPR020593">
    <property type="entry name" value="G-glutamylP_reductase_CS"/>
</dbReference>
<dbReference type="PANTHER" id="PTHR11063">
    <property type="entry name" value="GLUTAMATE SEMIALDEHYDE DEHYDROGENASE"/>
    <property type="match status" value="1"/>
</dbReference>
<dbReference type="InterPro" id="IPR016161">
    <property type="entry name" value="Ald_DH/histidinol_DH"/>
</dbReference>
<evidence type="ECO:0000256" key="1">
    <source>
        <dbReference type="ARBA" id="ARBA00004985"/>
    </source>
</evidence>
<keyword evidence="4" id="KW-0641">Proline biosynthesis</keyword>
<dbReference type="SUPFAM" id="SSF53720">
    <property type="entry name" value="ALDH-like"/>
    <property type="match status" value="1"/>
</dbReference>
<dbReference type="EC" id="1.2.1.41" evidence="2"/>
<organism evidence="8 9">
    <name type="scientific">Batrachochytrium salamandrivorans</name>
    <dbReference type="NCBI Taxonomy" id="1357716"/>
    <lineage>
        <taxon>Eukaryota</taxon>
        <taxon>Fungi</taxon>
        <taxon>Fungi incertae sedis</taxon>
        <taxon>Chytridiomycota</taxon>
        <taxon>Chytridiomycota incertae sedis</taxon>
        <taxon>Chytridiomycetes</taxon>
        <taxon>Rhizophydiales</taxon>
        <taxon>Rhizophydiales incertae sedis</taxon>
        <taxon>Batrachochytrium</taxon>
    </lineage>
</organism>
<dbReference type="HAMAP" id="MF_00412">
    <property type="entry name" value="ProA"/>
    <property type="match status" value="1"/>
</dbReference>
<dbReference type="Gene3D" id="3.40.309.10">
    <property type="entry name" value="Aldehyde Dehydrogenase, Chain A, domain 2"/>
    <property type="match status" value="1"/>
</dbReference>
<keyword evidence="3" id="KW-0028">Amino-acid biosynthesis</keyword>
<dbReference type="InterPro" id="IPR012134">
    <property type="entry name" value="Glu-5-SA_DH"/>
</dbReference>
<dbReference type="InterPro" id="IPR016162">
    <property type="entry name" value="Ald_DH_N"/>
</dbReference>
<accession>A0ABQ8EUR2</accession>
<dbReference type="InterPro" id="IPR000965">
    <property type="entry name" value="GPR_dom"/>
</dbReference>
<dbReference type="InterPro" id="IPR016163">
    <property type="entry name" value="Ald_DH_C"/>
</dbReference>
<name>A0ABQ8EUR2_9FUNG</name>
<evidence type="ECO:0000256" key="5">
    <source>
        <dbReference type="ARBA" id="ARBA00022857"/>
    </source>
</evidence>